<keyword evidence="12" id="KW-1185">Reference proteome</keyword>
<organism evidence="11 12">
    <name type="scientific">Aureobasidium pullulans EXF-150</name>
    <dbReference type="NCBI Taxonomy" id="1043002"/>
    <lineage>
        <taxon>Eukaryota</taxon>
        <taxon>Fungi</taxon>
        <taxon>Dikarya</taxon>
        <taxon>Ascomycota</taxon>
        <taxon>Pezizomycotina</taxon>
        <taxon>Dothideomycetes</taxon>
        <taxon>Dothideomycetidae</taxon>
        <taxon>Dothideales</taxon>
        <taxon>Saccotheciaceae</taxon>
        <taxon>Aureobasidium</taxon>
    </lineage>
</organism>
<gene>
    <name evidence="11" type="ORF">M438DRAFT_290155</name>
</gene>
<name>A0A074XZW7_AURPU</name>
<dbReference type="PANTHER" id="PTHR13295">
    <property type="entry name" value="GLUTAMATE CYSTEINE LIGASE REGULATORY SUBUNIT"/>
    <property type="match status" value="1"/>
</dbReference>
<evidence type="ECO:0000256" key="2">
    <source>
        <dbReference type="ARBA" id="ARBA00008612"/>
    </source>
</evidence>
<dbReference type="Gene3D" id="3.20.20.100">
    <property type="entry name" value="NADP-dependent oxidoreductase domain"/>
    <property type="match status" value="1"/>
</dbReference>
<dbReference type="HOGENOM" id="CLU_055657_0_0_1"/>
<evidence type="ECO:0000256" key="8">
    <source>
        <dbReference type="ARBA" id="ARBA00031732"/>
    </source>
</evidence>
<evidence type="ECO:0000256" key="5">
    <source>
        <dbReference type="ARBA" id="ARBA00023002"/>
    </source>
</evidence>
<dbReference type="UniPathway" id="UPA00142">
    <property type="reaction ID" value="UER00209"/>
</dbReference>
<reference evidence="11 12" key="1">
    <citation type="journal article" date="2014" name="BMC Genomics">
        <title>Genome sequencing of four Aureobasidium pullulans varieties: biotechnological potential, stress tolerance, and description of new species.</title>
        <authorList>
            <person name="Gostin Ar C."/>
            <person name="Ohm R.A."/>
            <person name="Kogej T."/>
            <person name="Sonjak S."/>
            <person name="Turk M."/>
            <person name="Zajc J."/>
            <person name="Zalar P."/>
            <person name="Grube M."/>
            <person name="Sun H."/>
            <person name="Han J."/>
            <person name="Sharma A."/>
            <person name="Chiniquy J."/>
            <person name="Ngan C.Y."/>
            <person name="Lipzen A."/>
            <person name="Barry K."/>
            <person name="Grigoriev I.V."/>
            <person name="Gunde-Cimerman N."/>
        </authorList>
    </citation>
    <scope>NUCLEOTIDE SEQUENCE [LARGE SCALE GENOMIC DNA]</scope>
    <source>
        <strain evidence="11 12">EXF-150</strain>
    </source>
</reference>
<dbReference type="GO" id="GO:0017109">
    <property type="term" value="C:glutamate-cysteine ligase complex"/>
    <property type="evidence" value="ECO:0007669"/>
    <property type="project" value="TreeGrafter"/>
</dbReference>
<dbReference type="InterPro" id="IPR036812">
    <property type="entry name" value="NAD(P)_OxRdtase_dom_sf"/>
</dbReference>
<dbReference type="OrthoDB" id="5596051at2759"/>
<evidence type="ECO:0000313" key="11">
    <source>
        <dbReference type="EMBL" id="KEQ87522.1"/>
    </source>
</evidence>
<evidence type="ECO:0000256" key="3">
    <source>
        <dbReference type="ARBA" id="ARBA00011532"/>
    </source>
</evidence>
<evidence type="ECO:0000313" key="12">
    <source>
        <dbReference type="Proteomes" id="UP000030706"/>
    </source>
</evidence>
<dbReference type="STRING" id="1043002.A0A074XZW7"/>
<feature type="domain" description="NADP-dependent oxidoreductase" evidence="10">
    <location>
        <begin position="86"/>
        <end position="252"/>
    </location>
</feature>
<dbReference type="GO" id="GO:0016491">
    <property type="term" value="F:oxidoreductase activity"/>
    <property type="evidence" value="ECO:0007669"/>
    <property type="project" value="UniProtKB-KW"/>
</dbReference>
<sequence>MTAETIILSTGNTMLQQGVGAADNSHTELTWSLRDNFEGARQEAQAQSQETVKQHDASHDFDWISYSDDGKTMFIPRLDFSNSSLHEEREQYDITAKIFFLSDEDTSAREEHLRQAVDLVKEELHMPNVDLLIVSFPGVYFDEESECCPDKIKSRGTKESSPEPVDGQLQTWRLVERLHKDGLVRRIGVSEFGANRLGPFLEKASVQPSVNQISLRDCCSVPQPLSSLAKSKSIELLVNNDSVNIMPRGTIRSLLDYEGAGVLSQASQKVGEKRKRQDNGKKMQGQVVPQWVIKYTAVVKNRGVVENKGYFACAKYVEVEEKVPENGHAH</sequence>
<comment type="subunit">
    <text evidence="3">Heterodimer of a catalytic heavy chain and a regulatory light chain.</text>
</comment>
<dbReference type="Proteomes" id="UP000030706">
    <property type="component" value="Unassembled WGS sequence"/>
</dbReference>
<dbReference type="InterPro" id="IPR032963">
    <property type="entry name" value="Gclm"/>
</dbReference>
<proteinExistence type="inferred from homology"/>
<comment type="pathway">
    <text evidence="1">Sulfur metabolism; glutathione biosynthesis; glutathione from L-cysteine and L-glutamate: step 1/2.</text>
</comment>
<evidence type="ECO:0000256" key="4">
    <source>
        <dbReference type="ARBA" id="ARBA00022684"/>
    </source>
</evidence>
<dbReference type="PANTHER" id="PTHR13295:SF4">
    <property type="entry name" value="GLUTAMATE--CYSTEINE LIGASE REGULATORY SUBUNIT"/>
    <property type="match status" value="1"/>
</dbReference>
<dbReference type="GO" id="GO:0006750">
    <property type="term" value="P:glutathione biosynthetic process"/>
    <property type="evidence" value="ECO:0007669"/>
    <property type="project" value="UniProtKB-UniPathway"/>
</dbReference>
<evidence type="ECO:0000256" key="7">
    <source>
        <dbReference type="ARBA" id="ARBA00031154"/>
    </source>
</evidence>
<dbReference type="Pfam" id="PF00248">
    <property type="entry name" value="Aldo_ket_red"/>
    <property type="match status" value="1"/>
</dbReference>
<dbReference type="AlphaFoldDB" id="A0A074XZW7"/>
<evidence type="ECO:0000259" key="10">
    <source>
        <dbReference type="Pfam" id="PF00248"/>
    </source>
</evidence>
<dbReference type="InterPro" id="IPR023210">
    <property type="entry name" value="NADP_OxRdtase_dom"/>
</dbReference>
<dbReference type="EMBL" id="KL584976">
    <property type="protein sequence ID" value="KEQ87522.1"/>
    <property type="molecule type" value="Genomic_DNA"/>
</dbReference>
<dbReference type="GO" id="GO:0030234">
    <property type="term" value="F:enzyme regulator activity"/>
    <property type="evidence" value="ECO:0007669"/>
    <property type="project" value="TreeGrafter"/>
</dbReference>
<dbReference type="RefSeq" id="XP_029763709.1">
    <property type="nucleotide sequence ID" value="XM_029901704.1"/>
</dbReference>
<keyword evidence="4" id="KW-0317">Glutathione biosynthesis</keyword>
<accession>A0A074XZW7</accession>
<protein>
    <recommendedName>
        <fullName evidence="8">GCS light chain</fullName>
    </recommendedName>
    <alternativeName>
        <fullName evidence="6">Gamma-ECS regulatory subunit</fullName>
    </alternativeName>
    <alternativeName>
        <fullName evidence="9">Gamma-glutamylcysteine synthetase regulatory subunit</fullName>
    </alternativeName>
    <alternativeName>
        <fullName evidence="7">Glutamate--cysteine ligase modifier subunit</fullName>
    </alternativeName>
</protein>
<dbReference type="GO" id="GO:0035226">
    <property type="term" value="F:glutamate-cysteine ligase catalytic subunit binding"/>
    <property type="evidence" value="ECO:0007669"/>
    <property type="project" value="InterPro"/>
</dbReference>
<dbReference type="SUPFAM" id="SSF51430">
    <property type="entry name" value="NAD(P)-linked oxidoreductase"/>
    <property type="match status" value="1"/>
</dbReference>
<evidence type="ECO:0000256" key="6">
    <source>
        <dbReference type="ARBA" id="ARBA00030406"/>
    </source>
</evidence>
<evidence type="ECO:0000256" key="9">
    <source>
        <dbReference type="ARBA" id="ARBA00032926"/>
    </source>
</evidence>
<dbReference type="GeneID" id="40744010"/>
<comment type="similarity">
    <text evidence="2">Belongs to the aldo/keto reductase family. Glutamate--cysteine ligase light chain subfamily.</text>
</comment>
<evidence type="ECO:0000256" key="1">
    <source>
        <dbReference type="ARBA" id="ARBA00005006"/>
    </source>
</evidence>
<keyword evidence="5" id="KW-0560">Oxidoreductase</keyword>